<feature type="domain" description="Electron transfer flavoprotein alpha subunit C-terminal" evidence="9">
    <location>
        <begin position="448"/>
        <end position="526"/>
    </location>
</feature>
<dbReference type="InterPro" id="IPR046373">
    <property type="entry name" value="Acyl-CoA_Oxase/DH_mid-dom_sf"/>
</dbReference>
<dbReference type="PANTHER" id="PTHR43884:SF25">
    <property type="entry name" value="ACYL-COA DEHYDROGENASE YDBM-RELATED"/>
    <property type="match status" value="1"/>
</dbReference>
<evidence type="ECO:0000259" key="11">
    <source>
        <dbReference type="Pfam" id="PF02771"/>
    </source>
</evidence>
<accession>A0A3E2TIK0</accession>
<evidence type="ECO:0000256" key="2">
    <source>
        <dbReference type="ARBA" id="ARBA00009347"/>
    </source>
</evidence>
<feature type="compositionally biased region" description="Basic and acidic residues" evidence="7">
    <location>
        <begin position="383"/>
        <end position="395"/>
    </location>
</feature>
<dbReference type="InterPro" id="IPR013786">
    <property type="entry name" value="AcylCoA_DH/ox_N"/>
</dbReference>
<dbReference type="GO" id="GO:0050660">
    <property type="term" value="F:flavin adenine dinucleotide binding"/>
    <property type="evidence" value="ECO:0007669"/>
    <property type="project" value="InterPro"/>
</dbReference>
<dbReference type="Pfam" id="PF00766">
    <property type="entry name" value="ETF_alpha"/>
    <property type="match status" value="1"/>
</dbReference>
<comment type="similarity">
    <text evidence="2 6">Belongs to the acyl-CoA dehydrogenase family.</text>
</comment>
<dbReference type="FunFam" id="2.40.110.10:FF:000001">
    <property type="entry name" value="Acyl-CoA dehydrogenase, mitochondrial"/>
    <property type="match status" value="1"/>
</dbReference>
<dbReference type="SUPFAM" id="SSF52467">
    <property type="entry name" value="DHS-like NAD/FAD-binding domain"/>
    <property type="match status" value="1"/>
</dbReference>
<keyword evidence="4 6" id="KW-0274">FAD</keyword>
<feature type="domain" description="Acyl-CoA dehydrogenase/oxidase N-terminal" evidence="11">
    <location>
        <begin position="8"/>
        <end position="117"/>
    </location>
</feature>
<evidence type="ECO:0000313" key="13">
    <source>
        <dbReference type="Proteomes" id="UP000261011"/>
    </source>
</evidence>
<evidence type="ECO:0000256" key="1">
    <source>
        <dbReference type="ARBA" id="ARBA00001974"/>
    </source>
</evidence>
<evidence type="ECO:0000259" key="10">
    <source>
        <dbReference type="Pfam" id="PF02770"/>
    </source>
</evidence>
<keyword evidence="5 6" id="KW-0560">Oxidoreductase</keyword>
<protein>
    <submittedName>
        <fullName evidence="12">Acyl-CoA dehydrogenase</fullName>
    </submittedName>
</protein>
<dbReference type="InterPro" id="IPR006089">
    <property type="entry name" value="Acyl-CoA_DH_CS"/>
</dbReference>
<comment type="caution">
    <text evidence="12">The sequence shown here is derived from an EMBL/GenBank/DDBJ whole genome shotgun (WGS) entry which is preliminary data.</text>
</comment>
<dbReference type="Gene3D" id="3.40.50.1220">
    <property type="entry name" value="TPP-binding domain"/>
    <property type="match status" value="1"/>
</dbReference>
<evidence type="ECO:0000256" key="5">
    <source>
        <dbReference type="ARBA" id="ARBA00023002"/>
    </source>
</evidence>
<proteinExistence type="inferred from homology"/>
<organism evidence="12 13">
    <name type="scientific">Anaerococcus nagyae</name>
    <dbReference type="NCBI Taxonomy" id="1755241"/>
    <lineage>
        <taxon>Bacteria</taxon>
        <taxon>Bacillati</taxon>
        <taxon>Bacillota</taxon>
        <taxon>Tissierellia</taxon>
        <taxon>Tissierellales</taxon>
        <taxon>Peptoniphilaceae</taxon>
        <taxon>Anaerococcus</taxon>
    </lineage>
</organism>
<comment type="cofactor">
    <cofactor evidence="1 6">
        <name>FAD</name>
        <dbReference type="ChEBI" id="CHEBI:57692"/>
    </cofactor>
</comment>
<dbReference type="GO" id="GO:0003995">
    <property type="term" value="F:acyl-CoA dehydrogenase activity"/>
    <property type="evidence" value="ECO:0007669"/>
    <property type="project" value="InterPro"/>
</dbReference>
<dbReference type="SUPFAM" id="SSF47203">
    <property type="entry name" value="Acyl-CoA dehydrogenase C-terminal domain-like"/>
    <property type="match status" value="1"/>
</dbReference>
<dbReference type="SUPFAM" id="SSF56645">
    <property type="entry name" value="Acyl-CoA dehydrogenase NM domain-like"/>
    <property type="match status" value="1"/>
</dbReference>
<reference evidence="12 13" key="1">
    <citation type="submission" date="2018-08" db="EMBL/GenBank/DDBJ databases">
        <title>A genome reference for cultivated species of the human gut microbiota.</title>
        <authorList>
            <person name="Zou Y."/>
            <person name="Xue W."/>
            <person name="Luo G."/>
        </authorList>
    </citation>
    <scope>NUCLEOTIDE SEQUENCE [LARGE SCALE GENOMIC DNA]</scope>
    <source>
        <strain evidence="12 13">OF01-3</strain>
    </source>
</reference>
<dbReference type="AlphaFoldDB" id="A0A3E2TIK0"/>
<dbReference type="InterPro" id="IPR036250">
    <property type="entry name" value="AcylCo_DH-like_C"/>
</dbReference>
<dbReference type="Pfam" id="PF00441">
    <property type="entry name" value="Acyl-CoA_dh_1"/>
    <property type="match status" value="1"/>
</dbReference>
<dbReference type="InterPro" id="IPR014731">
    <property type="entry name" value="ETF_asu_C"/>
</dbReference>
<dbReference type="Gene3D" id="1.10.540.10">
    <property type="entry name" value="Acyl-CoA dehydrogenase/oxidase, N-terminal domain"/>
    <property type="match status" value="1"/>
</dbReference>
<dbReference type="Gene3D" id="2.40.110.10">
    <property type="entry name" value="Butyryl-CoA Dehydrogenase, subunit A, domain 2"/>
    <property type="match status" value="1"/>
</dbReference>
<gene>
    <name evidence="12" type="ORF">DXA39_05510</name>
</gene>
<dbReference type="Gene3D" id="1.20.140.10">
    <property type="entry name" value="Butyryl-CoA Dehydrogenase, subunit A, domain 3"/>
    <property type="match status" value="1"/>
</dbReference>
<feature type="domain" description="Acyl-CoA oxidase/dehydrogenase middle" evidence="10">
    <location>
        <begin position="123"/>
        <end position="217"/>
    </location>
</feature>
<dbReference type="InterPro" id="IPR029035">
    <property type="entry name" value="DHS-like_NAD/FAD-binding_dom"/>
</dbReference>
<dbReference type="PROSITE" id="PS00072">
    <property type="entry name" value="ACYL_COA_DH_1"/>
    <property type="match status" value="1"/>
</dbReference>
<dbReference type="RefSeq" id="WP_117521726.1">
    <property type="nucleotide sequence ID" value="NZ_JAGGLS010000005.1"/>
</dbReference>
<evidence type="ECO:0000256" key="4">
    <source>
        <dbReference type="ARBA" id="ARBA00022827"/>
    </source>
</evidence>
<evidence type="ECO:0000259" key="9">
    <source>
        <dbReference type="Pfam" id="PF00766"/>
    </source>
</evidence>
<dbReference type="Pfam" id="PF02770">
    <property type="entry name" value="Acyl-CoA_dh_M"/>
    <property type="match status" value="1"/>
</dbReference>
<keyword evidence="13" id="KW-1185">Reference proteome</keyword>
<dbReference type="InterPro" id="IPR037069">
    <property type="entry name" value="AcylCoA_DH/ox_N_sf"/>
</dbReference>
<dbReference type="InterPro" id="IPR009100">
    <property type="entry name" value="AcylCoA_DH/oxidase_NM_dom_sf"/>
</dbReference>
<dbReference type="FunFam" id="1.10.540.10:FF:000002">
    <property type="entry name" value="Acyl-CoA dehydrogenase FadE19"/>
    <property type="match status" value="1"/>
</dbReference>
<feature type="domain" description="Acyl-CoA dehydrogenase/oxidase C-terminal" evidence="8">
    <location>
        <begin position="229"/>
        <end position="376"/>
    </location>
</feature>
<evidence type="ECO:0000256" key="6">
    <source>
        <dbReference type="RuleBase" id="RU362125"/>
    </source>
</evidence>
<dbReference type="InterPro" id="IPR009075">
    <property type="entry name" value="AcylCo_DH/oxidase_C"/>
</dbReference>
<dbReference type="FunFam" id="1.20.140.10:FF:000004">
    <property type="entry name" value="Acyl-CoA dehydrogenase FadE25"/>
    <property type="match status" value="1"/>
</dbReference>
<name>A0A3E2TIK0_9FIRM</name>
<dbReference type="Pfam" id="PF02771">
    <property type="entry name" value="Acyl-CoA_dh_N"/>
    <property type="match status" value="1"/>
</dbReference>
<dbReference type="Proteomes" id="UP000261011">
    <property type="component" value="Unassembled WGS sequence"/>
</dbReference>
<keyword evidence="3 6" id="KW-0285">Flavoprotein</keyword>
<dbReference type="OrthoDB" id="9802447at2"/>
<sequence length="569" mass="62795">MSYNLPKDIEEFRQYVRDFAEKKVKPIAFQLDQTKEFPKEIVKEMGELGLFGIPFPEKWGGAGLSQKHYAIAVEELSRVDGGVGVILSAHTSLGTWGINEFGTDEQKEKYLKPLCDGRSIGGFGLTEDNAGSDSAGTETTAEDKGEYYLLNGKKIYITNAPEAQTYLVTAVTEPGKGNHGISMFIVDKDFEGFTFSEPYDKLGIRSSVTAELHFDNVKVPKENLLGELGKGFKQAMMILDGGRIGIAAQALGISQGAYESAKEYTIQREQFGRSIAQFQNTQFMLADMATQIKAARLLVYDAADKKENHEKGYGKDAAMAKLFASDLADKVTSDALQLYGGSGFIKGVDVERHYRDAKITQIYEGTNQIMRVVIASYLLPRPEKSEKGENKETGEKRRRKPKTSIVGDRKKEIFKGDPKESAKKLVEALKADGYTFDKKDMDPDYAFEDSDRVVSFGMGIGEEQNKEIIKELAKETGAAIGGSRPVAEVKRYLPLDRYIGLSGQKFKGDLYIAVGISGALQHLQGITDVKTIVAINNNESAPFFKNCDYGIVGDFHEVVPALIEEIKKA</sequence>
<evidence type="ECO:0000256" key="7">
    <source>
        <dbReference type="SAM" id="MobiDB-lite"/>
    </source>
</evidence>
<evidence type="ECO:0000259" key="8">
    <source>
        <dbReference type="Pfam" id="PF00441"/>
    </source>
</evidence>
<feature type="region of interest" description="Disordered" evidence="7">
    <location>
        <begin position="383"/>
        <end position="411"/>
    </location>
</feature>
<evidence type="ECO:0000313" key="12">
    <source>
        <dbReference type="EMBL" id="RGB75783.1"/>
    </source>
</evidence>
<dbReference type="InterPro" id="IPR006091">
    <property type="entry name" value="Acyl-CoA_Oxase/DH_mid-dom"/>
</dbReference>
<dbReference type="PANTHER" id="PTHR43884">
    <property type="entry name" value="ACYL-COA DEHYDROGENASE"/>
    <property type="match status" value="1"/>
</dbReference>
<dbReference type="EMBL" id="QVEU01000004">
    <property type="protein sequence ID" value="RGB75783.1"/>
    <property type="molecule type" value="Genomic_DNA"/>
</dbReference>
<evidence type="ECO:0000256" key="3">
    <source>
        <dbReference type="ARBA" id="ARBA00022630"/>
    </source>
</evidence>